<accession>A0A8H5YAM0</accession>
<evidence type="ECO:0000313" key="3">
    <source>
        <dbReference type="Proteomes" id="UP000544331"/>
    </source>
</evidence>
<dbReference type="PANTHER" id="PTHR40845:SF1">
    <property type="match status" value="1"/>
</dbReference>
<organism evidence="2 3">
    <name type="scientific">Fusarium mundagurra</name>
    <dbReference type="NCBI Taxonomy" id="1567541"/>
    <lineage>
        <taxon>Eukaryota</taxon>
        <taxon>Fungi</taxon>
        <taxon>Dikarya</taxon>
        <taxon>Ascomycota</taxon>
        <taxon>Pezizomycotina</taxon>
        <taxon>Sordariomycetes</taxon>
        <taxon>Hypocreomycetidae</taxon>
        <taxon>Hypocreales</taxon>
        <taxon>Nectriaceae</taxon>
        <taxon>Fusarium</taxon>
        <taxon>Fusarium fujikuroi species complex</taxon>
    </lineage>
</organism>
<dbReference type="OrthoDB" id="3478218at2759"/>
<dbReference type="InterPro" id="IPR057210">
    <property type="entry name" value="DUF7888"/>
</dbReference>
<name>A0A8H5YAM0_9HYPO</name>
<protein>
    <recommendedName>
        <fullName evidence="1">DUF7888 domain-containing protein</fullName>
    </recommendedName>
</protein>
<evidence type="ECO:0000313" key="2">
    <source>
        <dbReference type="EMBL" id="KAF5707946.1"/>
    </source>
</evidence>
<dbReference type="Proteomes" id="UP000544331">
    <property type="component" value="Unassembled WGS sequence"/>
</dbReference>
<comment type="caution">
    <text evidence="2">The sequence shown here is derived from an EMBL/GenBank/DDBJ whole genome shotgun (WGS) entry which is preliminary data.</text>
</comment>
<gene>
    <name evidence="2" type="ORF">FMUND_10811</name>
</gene>
<sequence>MPSFTKVVAAVAGCSAIVNGAVIPAENGLHTTTLQTRDTVKNTGHVLSKREPVTIAILTAAGTAAVSAIVSEAVSAAAAFIGDISNFDAGREAFTVQTTETMMANNPDPERFQAAACYNKAFSVADPANIDGQSSVEFRLGILNTDYECMYIAAPNQFFTEGDGGLINMKYSTISLILATILAVFASFGAIDARSVTQDHSHTALSTTTLASSHGQHRATLFTCPAPASMTYPPWTHGVNSYTDEHGNMNEMMTELLEVFHRVE</sequence>
<keyword evidence="3" id="KW-1185">Reference proteome</keyword>
<dbReference type="PANTHER" id="PTHR40845">
    <property type="match status" value="1"/>
</dbReference>
<reference evidence="2 3" key="1">
    <citation type="submission" date="2020-05" db="EMBL/GenBank/DDBJ databases">
        <title>Identification and distribution of gene clusters putatively required for synthesis of sphingolipid metabolism inhibitors in phylogenetically diverse species of the filamentous fungus Fusarium.</title>
        <authorList>
            <person name="Kim H.-S."/>
            <person name="Busman M."/>
            <person name="Brown D.W."/>
            <person name="Divon H."/>
            <person name="Uhlig S."/>
            <person name="Proctor R.H."/>
        </authorList>
    </citation>
    <scope>NUCLEOTIDE SEQUENCE [LARGE SCALE GENOMIC DNA]</scope>
    <source>
        <strain evidence="2 3">NRRL 66235</strain>
    </source>
</reference>
<dbReference type="AlphaFoldDB" id="A0A8H5YAM0"/>
<proteinExistence type="predicted"/>
<dbReference type="EMBL" id="JAAOAN010000405">
    <property type="protein sequence ID" value="KAF5707946.1"/>
    <property type="molecule type" value="Genomic_DNA"/>
</dbReference>
<evidence type="ECO:0000259" key="1">
    <source>
        <dbReference type="Pfam" id="PF25411"/>
    </source>
</evidence>
<feature type="domain" description="DUF7888" evidence="1">
    <location>
        <begin position="54"/>
        <end position="172"/>
    </location>
</feature>
<dbReference type="Pfam" id="PF25411">
    <property type="entry name" value="DUF7888"/>
    <property type="match status" value="1"/>
</dbReference>